<gene>
    <name evidence="1" type="ORF">RPERSI_LOCUS18435</name>
</gene>
<proteinExistence type="predicted"/>
<protein>
    <submittedName>
        <fullName evidence="1">22709_t:CDS:1</fullName>
    </submittedName>
</protein>
<organism evidence="1 2">
    <name type="scientific">Racocetra persica</name>
    <dbReference type="NCBI Taxonomy" id="160502"/>
    <lineage>
        <taxon>Eukaryota</taxon>
        <taxon>Fungi</taxon>
        <taxon>Fungi incertae sedis</taxon>
        <taxon>Mucoromycota</taxon>
        <taxon>Glomeromycotina</taxon>
        <taxon>Glomeromycetes</taxon>
        <taxon>Diversisporales</taxon>
        <taxon>Gigasporaceae</taxon>
        <taxon>Racocetra</taxon>
    </lineage>
</organism>
<evidence type="ECO:0000313" key="1">
    <source>
        <dbReference type="EMBL" id="CAG8786757.1"/>
    </source>
</evidence>
<reference evidence="1" key="1">
    <citation type="submission" date="2021-06" db="EMBL/GenBank/DDBJ databases">
        <authorList>
            <person name="Kallberg Y."/>
            <person name="Tangrot J."/>
            <person name="Rosling A."/>
        </authorList>
    </citation>
    <scope>NUCLEOTIDE SEQUENCE</scope>
    <source>
        <strain evidence="1">MA461A</strain>
    </source>
</reference>
<accession>A0ACA9RC69</accession>
<feature type="non-terminal residue" evidence="1">
    <location>
        <position position="1"/>
    </location>
</feature>
<dbReference type="Proteomes" id="UP000789920">
    <property type="component" value="Unassembled WGS sequence"/>
</dbReference>
<name>A0ACA9RC69_9GLOM</name>
<evidence type="ECO:0000313" key="2">
    <source>
        <dbReference type="Proteomes" id="UP000789920"/>
    </source>
</evidence>
<feature type="non-terminal residue" evidence="1">
    <location>
        <position position="125"/>
    </location>
</feature>
<sequence>EISDTTIKNCWKTTKIIPKVNELEINKPEISEQENKSENKIFETNDVAKLVNNFSSETNLAAQKLIYNNEKYAYTIDQIAITKNILIDESIVKMIMNEFYNNNDETDDNKGSPSPSLITIIDTIE</sequence>
<keyword evidence="2" id="KW-1185">Reference proteome</keyword>
<dbReference type="EMBL" id="CAJVQC010048817">
    <property type="protein sequence ID" value="CAG8786757.1"/>
    <property type="molecule type" value="Genomic_DNA"/>
</dbReference>
<comment type="caution">
    <text evidence="1">The sequence shown here is derived from an EMBL/GenBank/DDBJ whole genome shotgun (WGS) entry which is preliminary data.</text>
</comment>